<gene>
    <name evidence="4" type="ORF">QBC46DRAFT_438438</name>
</gene>
<dbReference type="InterPro" id="IPR001138">
    <property type="entry name" value="Zn2Cys6_DnaBD"/>
</dbReference>
<accession>A0AAN6N634</accession>
<name>A0AAN6N634_9PEZI</name>
<keyword evidence="5" id="KW-1185">Reference proteome</keyword>
<evidence type="ECO:0000259" key="3">
    <source>
        <dbReference type="PROSITE" id="PS50048"/>
    </source>
</evidence>
<evidence type="ECO:0000256" key="2">
    <source>
        <dbReference type="SAM" id="MobiDB-lite"/>
    </source>
</evidence>
<dbReference type="AlphaFoldDB" id="A0AAN6N634"/>
<protein>
    <recommendedName>
        <fullName evidence="3">Zn(2)-C6 fungal-type domain-containing protein</fullName>
    </recommendedName>
</protein>
<feature type="compositionally biased region" description="Polar residues" evidence="2">
    <location>
        <begin position="89"/>
        <end position="105"/>
    </location>
</feature>
<dbReference type="Proteomes" id="UP001303473">
    <property type="component" value="Unassembled WGS sequence"/>
</dbReference>
<evidence type="ECO:0000313" key="5">
    <source>
        <dbReference type="Proteomes" id="UP001303473"/>
    </source>
</evidence>
<sequence length="122" mass="14004">MNKKKPAGFSLTFPINNPGGSARKDLHRERRHSRRIIVCIPCRRRKLKCDKGQPCFRYEQSGSPAECIYQQTPGQRQEPGAEPEGTPRSEAQVTRQPTPESSRSGESPLRWCHELEEYRLRG</sequence>
<dbReference type="GO" id="GO:0008270">
    <property type="term" value="F:zinc ion binding"/>
    <property type="evidence" value="ECO:0007669"/>
    <property type="project" value="InterPro"/>
</dbReference>
<dbReference type="SUPFAM" id="SSF57701">
    <property type="entry name" value="Zn2/Cys6 DNA-binding domain"/>
    <property type="match status" value="1"/>
</dbReference>
<dbReference type="Pfam" id="PF00172">
    <property type="entry name" value="Zn_clus"/>
    <property type="match status" value="1"/>
</dbReference>
<feature type="domain" description="Zn(2)-C6 fungal-type" evidence="3">
    <location>
        <begin position="38"/>
        <end position="69"/>
    </location>
</feature>
<feature type="region of interest" description="Disordered" evidence="2">
    <location>
        <begin position="1"/>
        <end position="30"/>
    </location>
</feature>
<keyword evidence="1" id="KW-0539">Nucleus</keyword>
<reference evidence="5" key="1">
    <citation type="journal article" date="2023" name="Mol. Phylogenet. Evol.">
        <title>Genome-scale phylogeny and comparative genomics of the fungal order Sordariales.</title>
        <authorList>
            <person name="Hensen N."/>
            <person name="Bonometti L."/>
            <person name="Westerberg I."/>
            <person name="Brannstrom I.O."/>
            <person name="Guillou S."/>
            <person name="Cros-Aarteil S."/>
            <person name="Calhoun S."/>
            <person name="Haridas S."/>
            <person name="Kuo A."/>
            <person name="Mondo S."/>
            <person name="Pangilinan J."/>
            <person name="Riley R."/>
            <person name="LaButti K."/>
            <person name="Andreopoulos B."/>
            <person name="Lipzen A."/>
            <person name="Chen C."/>
            <person name="Yan M."/>
            <person name="Daum C."/>
            <person name="Ng V."/>
            <person name="Clum A."/>
            <person name="Steindorff A."/>
            <person name="Ohm R.A."/>
            <person name="Martin F."/>
            <person name="Silar P."/>
            <person name="Natvig D.O."/>
            <person name="Lalanne C."/>
            <person name="Gautier V."/>
            <person name="Ament-Velasquez S.L."/>
            <person name="Kruys A."/>
            <person name="Hutchinson M.I."/>
            <person name="Powell A.J."/>
            <person name="Barry K."/>
            <person name="Miller A.N."/>
            <person name="Grigoriev I.V."/>
            <person name="Debuchy R."/>
            <person name="Gladieux P."/>
            <person name="Hiltunen Thoren M."/>
            <person name="Johannesson H."/>
        </authorList>
    </citation>
    <scope>NUCLEOTIDE SEQUENCE [LARGE SCALE GENOMIC DNA]</scope>
    <source>
        <strain evidence="5">CBS 340.73</strain>
    </source>
</reference>
<dbReference type="GO" id="GO:0000981">
    <property type="term" value="F:DNA-binding transcription factor activity, RNA polymerase II-specific"/>
    <property type="evidence" value="ECO:0007669"/>
    <property type="project" value="InterPro"/>
</dbReference>
<dbReference type="InterPro" id="IPR036864">
    <property type="entry name" value="Zn2-C6_fun-type_DNA-bd_sf"/>
</dbReference>
<feature type="region of interest" description="Disordered" evidence="2">
    <location>
        <begin position="66"/>
        <end position="109"/>
    </location>
</feature>
<evidence type="ECO:0000256" key="1">
    <source>
        <dbReference type="ARBA" id="ARBA00023242"/>
    </source>
</evidence>
<comment type="caution">
    <text evidence="4">The sequence shown here is derived from an EMBL/GenBank/DDBJ whole genome shotgun (WGS) entry which is preliminary data.</text>
</comment>
<dbReference type="Gene3D" id="4.10.240.10">
    <property type="entry name" value="Zn(2)-C6 fungal-type DNA-binding domain"/>
    <property type="match status" value="1"/>
</dbReference>
<dbReference type="PROSITE" id="PS50048">
    <property type="entry name" value="ZN2_CY6_FUNGAL_2"/>
    <property type="match status" value="1"/>
</dbReference>
<dbReference type="EMBL" id="MU853815">
    <property type="protein sequence ID" value="KAK3939236.1"/>
    <property type="molecule type" value="Genomic_DNA"/>
</dbReference>
<organism evidence="4 5">
    <name type="scientific">Diplogelasinospora grovesii</name>
    <dbReference type="NCBI Taxonomy" id="303347"/>
    <lineage>
        <taxon>Eukaryota</taxon>
        <taxon>Fungi</taxon>
        <taxon>Dikarya</taxon>
        <taxon>Ascomycota</taxon>
        <taxon>Pezizomycotina</taxon>
        <taxon>Sordariomycetes</taxon>
        <taxon>Sordariomycetidae</taxon>
        <taxon>Sordariales</taxon>
        <taxon>Diplogelasinosporaceae</taxon>
        <taxon>Diplogelasinospora</taxon>
    </lineage>
</organism>
<proteinExistence type="predicted"/>
<evidence type="ECO:0000313" key="4">
    <source>
        <dbReference type="EMBL" id="KAK3939236.1"/>
    </source>
</evidence>
<dbReference type="CDD" id="cd00067">
    <property type="entry name" value="GAL4"/>
    <property type="match status" value="1"/>
</dbReference>
<dbReference type="SMART" id="SM00066">
    <property type="entry name" value="GAL4"/>
    <property type="match status" value="1"/>
</dbReference>